<dbReference type="PANTHER" id="PTHR47797:SF5">
    <property type="entry name" value="CELLOBIOSE DEHYDROGENASE CYTOCHROME DOMAIN-CONTAINING PROTEIN"/>
    <property type="match status" value="1"/>
</dbReference>
<comment type="caution">
    <text evidence="5">The sequence shown here is derived from an EMBL/GenBank/DDBJ whole genome shotgun (WGS) entry which is preliminary data.</text>
</comment>
<reference evidence="5" key="1">
    <citation type="journal article" date="2020" name="Stud. Mycol.">
        <title>101 Dothideomycetes genomes: a test case for predicting lifestyles and emergence of pathogens.</title>
        <authorList>
            <person name="Haridas S."/>
            <person name="Albert R."/>
            <person name="Binder M."/>
            <person name="Bloem J."/>
            <person name="Labutti K."/>
            <person name="Salamov A."/>
            <person name="Andreopoulos B."/>
            <person name="Baker S."/>
            <person name="Barry K."/>
            <person name="Bills G."/>
            <person name="Bluhm B."/>
            <person name="Cannon C."/>
            <person name="Castanera R."/>
            <person name="Culley D."/>
            <person name="Daum C."/>
            <person name="Ezra D."/>
            <person name="Gonzalez J."/>
            <person name="Henrissat B."/>
            <person name="Kuo A."/>
            <person name="Liang C."/>
            <person name="Lipzen A."/>
            <person name="Lutzoni F."/>
            <person name="Magnuson J."/>
            <person name="Mondo S."/>
            <person name="Nolan M."/>
            <person name="Ohm R."/>
            <person name="Pangilinan J."/>
            <person name="Park H.-J."/>
            <person name="Ramirez L."/>
            <person name="Alfaro M."/>
            <person name="Sun H."/>
            <person name="Tritt A."/>
            <person name="Yoshinaga Y."/>
            <person name="Zwiers L.-H."/>
            <person name="Turgeon B."/>
            <person name="Goodwin S."/>
            <person name="Spatafora J."/>
            <person name="Crous P."/>
            <person name="Grigoriev I."/>
        </authorList>
    </citation>
    <scope>NUCLEOTIDE SEQUENCE</scope>
    <source>
        <strain evidence="5">ATCC 74209</strain>
    </source>
</reference>
<dbReference type="InterPro" id="IPR011042">
    <property type="entry name" value="6-blade_b-propeller_TolB-like"/>
</dbReference>
<dbReference type="PANTHER" id="PTHR47797">
    <property type="entry name" value="DEHYDROGENASE, PUTATIVE (AFU_ORTHOLOGUE AFUA_8G05805)-RELATED"/>
    <property type="match status" value="1"/>
</dbReference>
<evidence type="ECO:0000256" key="1">
    <source>
        <dbReference type="SAM" id="MobiDB-lite"/>
    </source>
</evidence>
<protein>
    <submittedName>
        <fullName evidence="5">Cellobiose dehydrogenase-like protein</fullName>
    </submittedName>
</protein>
<evidence type="ECO:0000259" key="3">
    <source>
        <dbReference type="Pfam" id="PF16010"/>
    </source>
</evidence>
<keyword evidence="2" id="KW-0732">Signal</keyword>
<feature type="signal peptide" evidence="2">
    <location>
        <begin position="1"/>
        <end position="19"/>
    </location>
</feature>
<proteinExistence type="predicted"/>
<dbReference type="Gene3D" id="2.120.10.30">
    <property type="entry name" value="TolB, C-terminal domain"/>
    <property type="match status" value="1"/>
</dbReference>
<feature type="chain" id="PRO_5040378625" evidence="2">
    <location>
        <begin position="20"/>
        <end position="651"/>
    </location>
</feature>
<evidence type="ECO:0000313" key="5">
    <source>
        <dbReference type="EMBL" id="KAF2202442.1"/>
    </source>
</evidence>
<dbReference type="Gene3D" id="2.60.40.1210">
    <property type="entry name" value="Cellobiose dehydrogenase, cytochrome domain"/>
    <property type="match status" value="1"/>
</dbReference>
<feature type="domain" description="Cellobiose dehydrogenase-like cytochrome" evidence="3">
    <location>
        <begin position="24"/>
        <end position="202"/>
    </location>
</feature>
<gene>
    <name evidence="5" type="ORF">GQ43DRAFT_310911</name>
</gene>
<organism evidence="5 6">
    <name type="scientific">Delitschia confertaspora ATCC 74209</name>
    <dbReference type="NCBI Taxonomy" id="1513339"/>
    <lineage>
        <taxon>Eukaryota</taxon>
        <taxon>Fungi</taxon>
        <taxon>Dikarya</taxon>
        <taxon>Ascomycota</taxon>
        <taxon>Pezizomycotina</taxon>
        <taxon>Dothideomycetes</taxon>
        <taxon>Pleosporomycetidae</taxon>
        <taxon>Pleosporales</taxon>
        <taxon>Delitschiaceae</taxon>
        <taxon>Delitschia</taxon>
    </lineage>
</organism>
<dbReference type="Pfam" id="PF16010">
    <property type="entry name" value="CDH-cyt"/>
    <property type="match status" value="1"/>
</dbReference>
<evidence type="ECO:0000313" key="6">
    <source>
        <dbReference type="Proteomes" id="UP000799536"/>
    </source>
</evidence>
<dbReference type="CDD" id="cd09630">
    <property type="entry name" value="CDH_like_cytochrome"/>
    <property type="match status" value="1"/>
</dbReference>
<name>A0A9P4JNB5_9PLEO</name>
<feature type="region of interest" description="Disordered" evidence="1">
    <location>
        <begin position="215"/>
        <end position="237"/>
    </location>
</feature>
<evidence type="ECO:0000256" key="2">
    <source>
        <dbReference type="SAM" id="SignalP"/>
    </source>
</evidence>
<dbReference type="AlphaFoldDB" id="A0A9P4JNB5"/>
<dbReference type="InterPro" id="IPR011041">
    <property type="entry name" value="Quinoprot_gluc/sorb_DH_b-prop"/>
</dbReference>
<dbReference type="InterPro" id="IPR054539">
    <property type="entry name" value="Beta-prop_PDH"/>
</dbReference>
<keyword evidence="6" id="KW-1185">Reference proteome</keyword>
<accession>A0A9P4JNB5</accession>
<dbReference type="OrthoDB" id="507128at2759"/>
<dbReference type="SUPFAM" id="SSF50952">
    <property type="entry name" value="Soluble quinoprotein glucose dehydrogenase"/>
    <property type="match status" value="1"/>
</dbReference>
<feature type="domain" description="Pyrroloquinoline quinone-dependent pyranose dehydrogenase beta-propeller" evidence="4">
    <location>
        <begin position="263"/>
        <end position="650"/>
    </location>
</feature>
<evidence type="ECO:0000259" key="4">
    <source>
        <dbReference type="Pfam" id="PF22807"/>
    </source>
</evidence>
<dbReference type="EMBL" id="ML993936">
    <property type="protein sequence ID" value="KAF2202442.1"/>
    <property type="molecule type" value="Genomic_DNA"/>
</dbReference>
<dbReference type="Pfam" id="PF22807">
    <property type="entry name" value="TrAA12"/>
    <property type="match status" value="1"/>
</dbReference>
<dbReference type="SUPFAM" id="SSF49344">
    <property type="entry name" value="CBD9-like"/>
    <property type="match status" value="1"/>
</dbReference>
<dbReference type="InterPro" id="IPR015920">
    <property type="entry name" value="Cellobiose_DH-like_cyt"/>
</dbReference>
<sequence>MRFSRYIPSVAALIGVAAGQTGIYCDSVTSLCFSSYSVSNILIGVAIPNATVAPYDVVLQIVAPISIGWVGFSWGGTMPYVPLTVGWINKAASTTIYSSRMALGLTTPIAYDGAEYTYLKGTGYNSTHWTLTVRCRGCSEWEDPLEGNSVSLDPNNKTLPFAHAFSSKVPIEPAKNTSAFSVHSNFGHWTLDLSSGRNADFDKLVAANLIQDAPPVNTTTSIPPTTTTTPGTTLTTGVIPTTTTTRVPCSCAGVNSMKYNGTAATGWKFVKVAGNLMGPRSIVWDTAGNLLVVENGKGITGYTVGPDGCLGSSKSVIAKKNLNHGLVISPDGKTLYASSATTVWSWTYDPATMTVGEQITIVTGMDSKGHVTRSLVIPPKHPNLLLVSHGSNDNMDWGSIDMKTGRACVKVFDTSKTPSAGYNYASGGYQMGYGLRNEVGLAFDGNGMLWGVENSSDEVRRITNGKSLDIHVDNPGEKLNYLGDPTRNNTQWYGYPTCYAVWKPSDITDRKFARGDQFVMEPNSTFNDNTCKTRSTPPKMVMQAHSAPLDAQFNKDYSAMYITFHGSWNRDPTTGYKVVQALFQKDAAGNYGPVADLSQNGYTDLFWNSDLSKCSTTYCFRPVSIAVDRFGRFYVSSDAAAEGEIFLLGKA</sequence>
<dbReference type="Proteomes" id="UP000799536">
    <property type="component" value="Unassembled WGS sequence"/>
</dbReference>